<proteinExistence type="predicted"/>
<accession>A0ABD6ARN2</accession>
<name>A0ABD6ARN2_9EURY</name>
<dbReference type="InterPro" id="IPR043739">
    <property type="entry name" value="DUF5684"/>
</dbReference>
<evidence type="ECO:0000313" key="3">
    <source>
        <dbReference type="Proteomes" id="UP001597187"/>
    </source>
</evidence>
<feature type="transmembrane region" description="Helical" evidence="1">
    <location>
        <begin position="70"/>
        <end position="90"/>
    </location>
</feature>
<comment type="caution">
    <text evidence="2">The sequence shown here is derived from an EMBL/GenBank/DDBJ whole genome shotgun (WGS) entry which is preliminary data.</text>
</comment>
<keyword evidence="1" id="KW-1133">Transmembrane helix</keyword>
<gene>
    <name evidence="2" type="ORF">ACFSBT_03670</name>
</gene>
<protein>
    <submittedName>
        <fullName evidence="2">DUF5684 domain-containing protein</fullName>
    </submittedName>
</protein>
<sequence>MSLTTVDTTIPLQEGGGGLLVFWLVMLAIALVSVAGMWKAFEKAGKPGWGAIIPFYNTYLMIKIGENSGWWLLGLLVPVVNFFVALKLMVDVADRFGQGLGFGIGLTLLSFVFWPLLGFGEYTYRPTETAAAGGDWR</sequence>
<evidence type="ECO:0000313" key="2">
    <source>
        <dbReference type="EMBL" id="MFD1512377.1"/>
    </source>
</evidence>
<evidence type="ECO:0000256" key="1">
    <source>
        <dbReference type="SAM" id="Phobius"/>
    </source>
</evidence>
<feature type="transmembrane region" description="Helical" evidence="1">
    <location>
        <begin position="20"/>
        <end position="38"/>
    </location>
</feature>
<dbReference type="EMBL" id="JBHUDC010000002">
    <property type="protein sequence ID" value="MFD1512377.1"/>
    <property type="molecule type" value="Genomic_DNA"/>
</dbReference>
<keyword evidence="1" id="KW-0472">Membrane</keyword>
<keyword evidence="3" id="KW-1185">Reference proteome</keyword>
<dbReference type="Pfam" id="PF18936">
    <property type="entry name" value="DUF5684"/>
    <property type="match status" value="1"/>
</dbReference>
<organism evidence="2 3">
    <name type="scientific">Halomarina rubra</name>
    <dbReference type="NCBI Taxonomy" id="2071873"/>
    <lineage>
        <taxon>Archaea</taxon>
        <taxon>Methanobacteriati</taxon>
        <taxon>Methanobacteriota</taxon>
        <taxon>Stenosarchaea group</taxon>
        <taxon>Halobacteria</taxon>
        <taxon>Halobacteriales</taxon>
        <taxon>Natronomonadaceae</taxon>
        <taxon>Halomarina</taxon>
    </lineage>
</organism>
<keyword evidence="1" id="KW-0812">Transmembrane</keyword>
<dbReference type="AlphaFoldDB" id="A0ABD6ARN2"/>
<dbReference type="RefSeq" id="WP_250872356.1">
    <property type="nucleotide sequence ID" value="NZ_JALXFV010000002.1"/>
</dbReference>
<feature type="transmembrane region" description="Helical" evidence="1">
    <location>
        <begin position="96"/>
        <end position="117"/>
    </location>
</feature>
<reference evidence="2 3" key="1">
    <citation type="journal article" date="2019" name="Int. J. Syst. Evol. Microbiol.">
        <title>The Global Catalogue of Microorganisms (GCM) 10K type strain sequencing project: providing services to taxonomists for standard genome sequencing and annotation.</title>
        <authorList>
            <consortium name="The Broad Institute Genomics Platform"/>
            <consortium name="The Broad Institute Genome Sequencing Center for Infectious Disease"/>
            <person name="Wu L."/>
            <person name="Ma J."/>
        </authorList>
    </citation>
    <scope>NUCLEOTIDE SEQUENCE [LARGE SCALE GENOMIC DNA]</scope>
    <source>
        <strain evidence="2 3">CGMCC 1.12563</strain>
    </source>
</reference>
<dbReference type="Proteomes" id="UP001597187">
    <property type="component" value="Unassembled WGS sequence"/>
</dbReference>